<evidence type="ECO:0000313" key="2">
    <source>
        <dbReference type="Proteomes" id="UP000472270"/>
    </source>
</evidence>
<dbReference type="AlphaFoldDB" id="A0A673MC37"/>
<dbReference type="Proteomes" id="UP000472270">
    <property type="component" value="Unassembled WGS sequence"/>
</dbReference>
<reference evidence="1" key="2">
    <citation type="submission" date="2025-09" db="UniProtKB">
        <authorList>
            <consortium name="Ensembl"/>
        </authorList>
    </citation>
    <scope>IDENTIFICATION</scope>
</reference>
<accession>A0A673MC37</accession>
<evidence type="ECO:0000313" key="1">
    <source>
        <dbReference type="Ensembl" id="ENSSRHP00000087718.1"/>
    </source>
</evidence>
<proteinExistence type="predicted"/>
<organism evidence="1 2">
    <name type="scientific">Sinocyclocheilus rhinocerous</name>
    <dbReference type="NCBI Taxonomy" id="307959"/>
    <lineage>
        <taxon>Eukaryota</taxon>
        <taxon>Metazoa</taxon>
        <taxon>Chordata</taxon>
        <taxon>Craniata</taxon>
        <taxon>Vertebrata</taxon>
        <taxon>Euteleostomi</taxon>
        <taxon>Actinopterygii</taxon>
        <taxon>Neopterygii</taxon>
        <taxon>Teleostei</taxon>
        <taxon>Ostariophysi</taxon>
        <taxon>Cypriniformes</taxon>
        <taxon>Cyprinidae</taxon>
        <taxon>Cyprininae</taxon>
        <taxon>Sinocyclocheilus</taxon>
    </lineage>
</organism>
<keyword evidence="2" id="KW-1185">Reference proteome</keyword>
<sequence>MSLIIHHEQNCGHSTIAAGTYFERGGGNKTGKQEFIYLGYNASRQWIKTRAAPTRDFFLKSIITMNVSGEIVKRYLNYLLINQCFLSQQKLFILLIANSGS</sequence>
<reference evidence="1" key="1">
    <citation type="submission" date="2025-08" db="UniProtKB">
        <authorList>
            <consortium name="Ensembl"/>
        </authorList>
    </citation>
    <scope>IDENTIFICATION</scope>
</reference>
<name>A0A673MC37_9TELE</name>
<protein>
    <submittedName>
        <fullName evidence="1">Uncharacterized protein</fullName>
    </submittedName>
</protein>
<dbReference type="Ensembl" id="ENSSRHT00000090090.1">
    <property type="protein sequence ID" value="ENSSRHP00000087718.1"/>
    <property type="gene ID" value="ENSSRHG00000043371.1"/>
</dbReference>